<proteinExistence type="predicted"/>
<dbReference type="GO" id="GO:0006313">
    <property type="term" value="P:DNA transposition"/>
    <property type="evidence" value="ECO:0007669"/>
    <property type="project" value="InterPro"/>
</dbReference>
<accession>Q7UEH0</accession>
<dbReference type="OrthoDB" id="120306at2"/>
<dbReference type="InterPro" id="IPR002559">
    <property type="entry name" value="Transposase_11"/>
</dbReference>
<evidence type="ECO:0000259" key="2">
    <source>
        <dbReference type="Pfam" id="PF13340"/>
    </source>
</evidence>
<dbReference type="PANTHER" id="PTHR30007:SF0">
    <property type="entry name" value="TRANSPOSASE"/>
    <property type="match status" value="1"/>
</dbReference>
<dbReference type="HOGENOM" id="CLU_055261_1_0_0"/>
<dbReference type="InterPro" id="IPR025161">
    <property type="entry name" value="IS402-like_dom"/>
</dbReference>
<dbReference type="GO" id="GO:0004803">
    <property type="term" value="F:transposase activity"/>
    <property type="evidence" value="ECO:0007669"/>
    <property type="project" value="InterPro"/>
</dbReference>
<dbReference type="InParanoid" id="Q7UEH0"/>
<dbReference type="GO" id="GO:0003677">
    <property type="term" value="F:DNA binding"/>
    <property type="evidence" value="ECO:0007669"/>
    <property type="project" value="InterPro"/>
</dbReference>
<dbReference type="PATRIC" id="fig|243090.15.peg.5499"/>
<dbReference type="KEGG" id="rba:RB11337"/>
<dbReference type="Pfam" id="PF13340">
    <property type="entry name" value="DUF4096"/>
    <property type="match status" value="1"/>
</dbReference>
<feature type="domain" description="Transposase IS4-like" evidence="1">
    <location>
        <begin position="122"/>
        <end position="280"/>
    </location>
</feature>
<dbReference type="STRING" id="243090.RB11337"/>
<dbReference type="EMBL" id="BX294153">
    <property type="protein sequence ID" value="CAD79066.1"/>
    <property type="molecule type" value="Genomic_DNA"/>
</dbReference>
<organism evidence="3 4">
    <name type="scientific">Rhodopirellula baltica (strain DSM 10527 / NCIMB 13988 / SH1)</name>
    <dbReference type="NCBI Taxonomy" id="243090"/>
    <lineage>
        <taxon>Bacteria</taxon>
        <taxon>Pseudomonadati</taxon>
        <taxon>Planctomycetota</taxon>
        <taxon>Planctomycetia</taxon>
        <taxon>Pirellulales</taxon>
        <taxon>Pirellulaceae</taxon>
        <taxon>Rhodopirellula</taxon>
    </lineage>
</organism>
<dbReference type="NCBIfam" id="NF033580">
    <property type="entry name" value="transpos_IS5_3"/>
    <property type="match status" value="1"/>
</dbReference>
<sequence length="289" mass="33048">MRVTTLSTTRRGLTMDGATSFDHFRMSDELWEQMNAVLPIYEDCGKGGRPRANLRGVADAIFYRMRTGCQWKAIPRCLAAGSTAHAYFQEWVGFGVFDDLWQLALEVYDELVGLDWTWQSVDGAMTKAPLGGDATGKNPTDRGKLGTKRSLMTEAAGIPISLIVDGANTHDIKLLQETIEHCLVRWPREHNEFDEHICLDKGYQSASMHTLIESVYHYTAHVRSRAEEKRELKRQRGERPRRWVVERTHSWLNRFRAVLVRWEKKIDNHVAALQLACAYFTFSRAGVFG</sequence>
<dbReference type="Proteomes" id="UP000001025">
    <property type="component" value="Chromosome"/>
</dbReference>
<dbReference type="Pfam" id="PF01609">
    <property type="entry name" value="DDE_Tnp_1"/>
    <property type="match status" value="1"/>
</dbReference>
<dbReference type="PANTHER" id="PTHR30007">
    <property type="entry name" value="PHP DOMAIN PROTEIN"/>
    <property type="match status" value="1"/>
</dbReference>
<protein>
    <submittedName>
        <fullName evidence="3">Probable transposase</fullName>
    </submittedName>
</protein>
<evidence type="ECO:0000313" key="4">
    <source>
        <dbReference type="Proteomes" id="UP000001025"/>
    </source>
</evidence>
<dbReference type="AlphaFoldDB" id="Q7UEH0"/>
<reference evidence="3 4" key="1">
    <citation type="journal article" date="2003" name="Proc. Natl. Acad. Sci. U.S.A.">
        <title>Complete genome sequence of the marine planctomycete Pirellula sp. strain 1.</title>
        <authorList>
            <person name="Gloeckner F.O."/>
            <person name="Kube M."/>
            <person name="Bauer M."/>
            <person name="Teeling H."/>
            <person name="Lombardot T."/>
            <person name="Ludwig W."/>
            <person name="Gade D."/>
            <person name="Beck A."/>
            <person name="Borzym K."/>
            <person name="Heitmann K."/>
            <person name="Rabus R."/>
            <person name="Schlesner H."/>
            <person name="Amann R."/>
            <person name="Reinhardt R."/>
        </authorList>
    </citation>
    <scope>NUCLEOTIDE SEQUENCE [LARGE SCALE GENOMIC DNA]</scope>
    <source>
        <strain evidence="4">DSM 10527 / NCIMB 13988 / SH1</strain>
    </source>
</reference>
<feature type="domain" description="Insertion element IS402-like" evidence="2">
    <location>
        <begin position="26"/>
        <end position="101"/>
    </location>
</feature>
<keyword evidence="4" id="KW-1185">Reference proteome</keyword>
<gene>
    <name evidence="3" type="ordered locus">RB11337</name>
</gene>
<evidence type="ECO:0000259" key="1">
    <source>
        <dbReference type="Pfam" id="PF01609"/>
    </source>
</evidence>
<evidence type="ECO:0000313" key="3">
    <source>
        <dbReference type="EMBL" id="CAD79066.1"/>
    </source>
</evidence>
<dbReference type="EnsemblBacteria" id="CAD79066">
    <property type="protein sequence ID" value="CAD79066"/>
    <property type="gene ID" value="RB11337"/>
</dbReference>
<name>Q7UEH0_RHOBA</name>
<dbReference type="eggNOG" id="COG3293">
    <property type="taxonomic scope" value="Bacteria"/>
</dbReference>